<dbReference type="EMBL" id="JACHLR010000002">
    <property type="protein sequence ID" value="MBB4857210.1"/>
    <property type="molecule type" value="Genomic_DNA"/>
</dbReference>
<accession>A0A7W7NVK4</accession>
<proteinExistence type="predicted"/>
<evidence type="ECO:0000313" key="2">
    <source>
        <dbReference type="Proteomes" id="UP000555448"/>
    </source>
</evidence>
<evidence type="ECO:0000313" key="1">
    <source>
        <dbReference type="EMBL" id="MBB4857210.1"/>
    </source>
</evidence>
<sequence length="64" mass="7274">MEALDKKPRYPSKARVRQYVELARELGMDVAAFQVSPNGTIRVMEARTTCGAPLSDFERFKDLL</sequence>
<reference evidence="1 2" key="1">
    <citation type="submission" date="2020-08" db="EMBL/GenBank/DDBJ databases">
        <title>Functional genomics of gut bacteria from endangered species of beetles.</title>
        <authorList>
            <person name="Carlos-Shanley C."/>
        </authorList>
    </citation>
    <scope>NUCLEOTIDE SEQUENCE [LARGE SCALE GENOMIC DNA]</scope>
    <source>
        <strain evidence="1 2">S00245</strain>
    </source>
</reference>
<keyword evidence="2" id="KW-1185">Reference proteome</keyword>
<comment type="caution">
    <text evidence="1">The sequence shown here is derived from an EMBL/GenBank/DDBJ whole genome shotgun (WGS) entry which is preliminary data.</text>
</comment>
<organism evidence="1 2">
    <name type="scientific">Novosphingobium chloroacetimidivorans</name>
    <dbReference type="NCBI Taxonomy" id="1428314"/>
    <lineage>
        <taxon>Bacteria</taxon>
        <taxon>Pseudomonadati</taxon>
        <taxon>Pseudomonadota</taxon>
        <taxon>Alphaproteobacteria</taxon>
        <taxon>Sphingomonadales</taxon>
        <taxon>Sphingomonadaceae</taxon>
        <taxon>Novosphingobium</taxon>
    </lineage>
</organism>
<dbReference type="AlphaFoldDB" id="A0A7W7NVK4"/>
<name>A0A7W7NVK4_9SPHN</name>
<gene>
    <name evidence="1" type="ORF">HNO88_000517</name>
</gene>
<dbReference type="Proteomes" id="UP000555448">
    <property type="component" value="Unassembled WGS sequence"/>
</dbReference>
<protein>
    <submittedName>
        <fullName evidence="1">Uncharacterized protein</fullName>
    </submittedName>
</protein>